<dbReference type="InterPro" id="IPR006905">
    <property type="entry name" value="Flavin_halogenase"/>
</dbReference>
<dbReference type="GO" id="GO:0004497">
    <property type="term" value="F:monooxygenase activity"/>
    <property type="evidence" value="ECO:0007669"/>
    <property type="project" value="InterPro"/>
</dbReference>
<reference evidence="1" key="1">
    <citation type="submission" date="2021-04" db="EMBL/GenBank/DDBJ databases">
        <authorList>
            <person name="Pira H."/>
            <person name="Risdian C."/>
            <person name="Wink J."/>
        </authorList>
    </citation>
    <scope>NUCLEOTIDE SEQUENCE</scope>
    <source>
        <strain evidence="1">WH158</strain>
    </source>
</reference>
<accession>A0A9X1F7S2</accession>
<proteinExistence type="predicted"/>
<dbReference type="AlphaFoldDB" id="A0A9X1F7S2"/>
<dbReference type="EMBL" id="JAGSPC010000004">
    <property type="protein sequence ID" value="MBV7260345.1"/>
    <property type="molecule type" value="Genomic_DNA"/>
</dbReference>
<evidence type="ECO:0000313" key="2">
    <source>
        <dbReference type="Proteomes" id="UP001138681"/>
    </source>
</evidence>
<gene>
    <name evidence="1" type="ORF">KCG46_12260</name>
</gene>
<dbReference type="Proteomes" id="UP001138681">
    <property type="component" value="Unassembled WGS sequence"/>
</dbReference>
<keyword evidence="2" id="KW-1185">Reference proteome</keyword>
<sequence length="312" mass="34439">MAVSGAAQTSSELLLRPSMLSFHGELEISPDTLIQAASAEPVFSWTAQTPTGAISIPFSPYGVSRSGVEFHHYWQRAGELEDVSDISDFSLPLALENAGRPFNLKEMGQLPVQFGLRLDQARYADIMLQFAKQAGAKITDDTNQETEADFVIECVVDVESAAWRGSRIGLSAPDDLSGAESQVFANAARRACALIGDLSDQPAERAEFNRLSENEADRIADMRTLLVAEDLQHSASPELLRKIDVFRACGRIPTEDFEVFLSPEWLAALRARGVQPRRYDRMADRLPEAELLSWLTQLRRQIEQITSAGNPS</sequence>
<protein>
    <submittedName>
        <fullName evidence="1">Tryptophan 7-halogenase</fullName>
    </submittedName>
</protein>
<name>A0A9X1F7S2_9SPHN</name>
<dbReference type="Pfam" id="PF04820">
    <property type="entry name" value="Trp_halogenase"/>
    <property type="match status" value="2"/>
</dbReference>
<comment type="caution">
    <text evidence="1">The sequence shown here is derived from an EMBL/GenBank/DDBJ whole genome shotgun (WGS) entry which is preliminary data.</text>
</comment>
<evidence type="ECO:0000313" key="1">
    <source>
        <dbReference type="EMBL" id="MBV7260345.1"/>
    </source>
</evidence>
<organism evidence="1 2">
    <name type="scientific">Erythrobacter crassostreae</name>
    <dbReference type="NCBI Taxonomy" id="2828328"/>
    <lineage>
        <taxon>Bacteria</taxon>
        <taxon>Pseudomonadati</taxon>
        <taxon>Pseudomonadota</taxon>
        <taxon>Alphaproteobacteria</taxon>
        <taxon>Sphingomonadales</taxon>
        <taxon>Erythrobacteraceae</taxon>
        <taxon>Erythrobacter/Porphyrobacter group</taxon>
        <taxon>Erythrobacter</taxon>
    </lineage>
</organism>
<dbReference type="RefSeq" id="WP_218405730.1">
    <property type="nucleotide sequence ID" value="NZ_JAGSPC010000004.1"/>
</dbReference>